<gene>
    <name evidence="1" type="ORF">BJ322DRAFT_124956</name>
</gene>
<reference evidence="1" key="1">
    <citation type="journal article" date="2020" name="Nat. Commun.">
        <title>Large-scale genome sequencing of mycorrhizal fungi provides insights into the early evolution of symbiotic traits.</title>
        <authorList>
            <person name="Miyauchi S."/>
            <person name="Kiss E."/>
            <person name="Kuo A."/>
            <person name="Drula E."/>
            <person name="Kohler A."/>
            <person name="Sanchez-Garcia M."/>
            <person name="Morin E."/>
            <person name="Andreopoulos B."/>
            <person name="Barry K.W."/>
            <person name="Bonito G."/>
            <person name="Buee M."/>
            <person name="Carver A."/>
            <person name="Chen C."/>
            <person name="Cichocki N."/>
            <person name="Clum A."/>
            <person name="Culley D."/>
            <person name="Crous P.W."/>
            <person name="Fauchery L."/>
            <person name="Girlanda M."/>
            <person name="Hayes R.D."/>
            <person name="Keri Z."/>
            <person name="LaButti K."/>
            <person name="Lipzen A."/>
            <person name="Lombard V."/>
            <person name="Magnuson J."/>
            <person name="Maillard F."/>
            <person name="Murat C."/>
            <person name="Nolan M."/>
            <person name="Ohm R.A."/>
            <person name="Pangilinan J."/>
            <person name="Pereira M.F."/>
            <person name="Perotto S."/>
            <person name="Peter M."/>
            <person name="Pfister S."/>
            <person name="Riley R."/>
            <person name="Sitrit Y."/>
            <person name="Stielow J.B."/>
            <person name="Szollosi G."/>
            <person name="Zifcakova L."/>
            <person name="Stursova M."/>
            <person name="Spatafora J.W."/>
            <person name="Tedersoo L."/>
            <person name="Vaario L.M."/>
            <person name="Yamada A."/>
            <person name="Yan M."/>
            <person name="Wang P."/>
            <person name="Xu J."/>
            <person name="Bruns T."/>
            <person name="Baldrian P."/>
            <person name="Vilgalys R."/>
            <person name="Dunand C."/>
            <person name="Henrissat B."/>
            <person name="Grigoriev I.V."/>
            <person name="Hibbett D."/>
            <person name="Nagy L.G."/>
            <person name="Martin F.M."/>
        </authorList>
    </citation>
    <scope>NUCLEOTIDE SEQUENCE</scope>
    <source>
        <strain evidence="1">UH-Tt-Lm1</strain>
    </source>
</reference>
<dbReference type="Proteomes" id="UP000736335">
    <property type="component" value="Unassembled WGS sequence"/>
</dbReference>
<comment type="caution">
    <text evidence="1">The sequence shown here is derived from an EMBL/GenBank/DDBJ whole genome shotgun (WGS) entry which is preliminary data.</text>
</comment>
<evidence type="ECO:0000313" key="2">
    <source>
        <dbReference type="Proteomes" id="UP000736335"/>
    </source>
</evidence>
<proteinExistence type="predicted"/>
<dbReference type="EMBL" id="WIUZ02000001">
    <property type="protein sequence ID" value="KAF9793386.1"/>
    <property type="molecule type" value="Genomic_DNA"/>
</dbReference>
<reference evidence="1" key="2">
    <citation type="submission" date="2020-11" db="EMBL/GenBank/DDBJ databases">
        <authorList>
            <consortium name="DOE Joint Genome Institute"/>
            <person name="Kuo A."/>
            <person name="Miyauchi S."/>
            <person name="Kiss E."/>
            <person name="Drula E."/>
            <person name="Kohler A."/>
            <person name="Sanchez-Garcia M."/>
            <person name="Andreopoulos B."/>
            <person name="Barry K.W."/>
            <person name="Bonito G."/>
            <person name="Buee M."/>
            <person name="Carver A."/>
            <person name="Chen C."/>
            <person name="Cichocki N."/>
            <person name="Clum A."/>
            <person name="Culley D."/>
            <person name="Crous P.W."/>
            <person name="Fauchery L."/>
            <person name="Girlanda M."/>
            <person name="Hayes R."/>
            <person name="Keri Z."/>
            <person name="Labutti K."/>
            <person name="Lipzen A."/>
            <person name="Lombard V."/>
            <person name="Magnuson J."/>
            <person name="Maillard F."/>
            <person name="Morin E."/>
            <person name="Murat C."/>
            <person name="Nolan M."/>
            <person name="Ohm R."/>
            <person name="Pangilinan J."/>
            <person name="Pereira M."/>
            <person name="Perotto S."/>
            <person name="Peter M."/>
            <person name="Riley R."/>
            <person name="Sitrit Y."/>
            <person name="Stielow B."/>
            <person name="Szollosi G."/>
            <person name="Zifcakova L."/>
            <person name="Stursova M."/>
            <person name="Spatafora J.W."/>
            <person name="Tedersoo L."/>
            <person name="Vaario L.-M."/>
            <person name="Yamada A."/>
            <person name="Yan M."/>
            <person name="Wang P."/>
            <person name="Xu J."/>
            <person name="Bruns T."/>
            <person name="Baldrian P."/>
            <person name="Vilgalys R."/>
            <person name="Henrissat B."/>
            <person name="Grigoriev I.V."/>
            <person name="Hibbett D."/>
            <person name="Nagy L.G."/>
            <person name="Martin F.M."/>
        </authorList>
    </citation>
    <scope>NUCLEOTIDE SEQUENCE</scope>
    <source>
        <strain evidence="1">UH-Tt-Lm1</strain>
    </source>
</reference>
<evidence type="ECO:0000313" key="1">
    <source>
        <dbReference type="EMBL" id="KAF9793386.1"/>
    </source>
</evidence>
<protein>
    <submittedName>
        <fullName evidence="1">Uncharacterized protein</fullName>
    </submittedName>
</protein>
<keyword evidence="2" id="KW-1185">Reference proteome</keyword>
<sequence length="197" mass="21930">MQTTFHLFPNYDPVDSPGLLLEAGMHKPSTAETLAPFYQDPIQRIAALYLPTPYRFLVFRVGALLELVESREGSEIGWDEWKGIVVAPSVDPGRTMVRGAWVSGCRLFAVITAASSPDAEIRSFDFSIQGRAKYSSARVNTDLGGVRCLSPTDARARIPRSDWFYTQSGHDSVVLSYWHDDSTGSAARGDRCYIWTF</sequence>
<dbReference type="AlphaFoldDB" id="A0A9P6HSB0"/>
<organism evidence="1 2">
    <name type="scientific">Thelephora terrestris</name>
    <dbReference type="NCBI Taxonomy" id="56493"/>
    <lineage>
        <taxon>Eukaryota</taxon>
        <taxon>Fungi</taxon>
        <taxon>Dikarya</taxon>
        <taxon>Basidiomycota</taxon>
        <taxon>Agaricomycotina</taxon>
        <taxon>Agaricomycetes</taxon>
        <taxon>Thelephorales</taxon>
        <taxon>Thelephoraceae</taxon>
        <taxon>Thelephora</taxon>
    </lineage>
</organism>
<accession>A0A9P6HSB0</accession>
<name>A0A9P6HSB0_9AGAM</name>